<feature type="region of interest" description="Disordered" evidence="1">
    <location>
        <begin position="126"/>
        <end position="169"/>
    </location>
</feature>
<feature type="compositionally biased region" description="Basic and acidic residues" evidence="1">
    <location>
        <begin position="289"/>
        <end position="298"/>
    </location>
</feature>
<dbReference type="GeneID" id="64696425"/>
<sequence length="577" mass="64845">MSILDASNLTQDANTLTHLSEQPQAQLSLQVGLGFGSPLQLAVRTPRRRHRSNERTHEEEAGNQAPEHGIGDNDDQDQDQTDGENEERDEVQDQEQTLETGDTTDFGQHEDDLDGMYEGEAQEDFDHEPDTVDDFLNQGIDGDFDDEPGTQRDEPDAQDSGIDDDFNNELDNAARDETEESEAFDVLERHQMKNGWRKAPSLTYLLKAKHTERRRASSQSKSPHQLSPRHVVSTGSSALVRPPKSCPIYTPFFLPRALSPFYTLKISISVFGITSYTRISARSTSSSHATHDEPDSYRNKRKAKIVQEDPAKLGFYPPAWQAFLQAAKLEMRLQAVLTHPIPDHREALQLAQEVLDAELWMYHKKKIKLDNGYFPQYTTQMSQLLCDDLFTFRTELKKVVISVAKASYDIFPKGTMARKDEVQKCVIVKATKLLKTGDYLYVPDSSNGKWKNFVLQALRDGCLEFYYGNSKKALKNTSEFQRAIPVNGLLLVGAVMKGVLTGFCETGTDKVPDLSADKCRVDFNSLQRSTDALLENPDCRAELEEMLEQWAMIGAGDLDFDEGGMGGSDMEDVNIIL</sequence>
<name>A0A9P7EYH2_9AGAM</name>
<gene>
    <name evidence="3" type="ORF">F5147DRAFT_656915</name>
</gene>
<dbReference type="EMBL" id="JABBWM010000075">
    <property type="protein sequence ID" value="KAG2095264.1"/>
    <property type="molecule type" value="Genomic_DNA"/>
</dbReference>
<dbReference type="Proteomes" id="UP000823399">
    <property type="component" value="Unassembled WGS sequence"/>
</dbReference>
<evidence type="ECO:0000313" key="4">
    <source>
        <dbReference type="Proteomes" id="UP000823399"/>
    </source>
</evidence>
<dbReference type="Pfam" id="PF20149">
    <property type="entry name" value="DUF6532"/>
    <property type="match status" value="1"/>
</dbReference>
<feature type="compositionally biased region" description="Polar residues" evidence="1">
    <location>
        <begin position="94"/>
        <end position="106"/>
    </location>
</feature>
<comment type="caution">
    <text evidence="3">The sequence shown here is derived from an EMBL/GenBank/DDBJ whole genome shotgun (WGS) entry which is preliminary data.</text>
</comment>
<dbReference type="AlphaFoldDB" id="A0A9P7EYH2"/>
<feature type="compositionally biased region" description="Acidic residues" evidence="1">
    <location>
        <begin position="72"/>
        <end position="93"/>
    </location>
</feature>
<feature type="domain" description="DUF6532" evidence="2">
    <location>
        <begin position="327"/>
        <end position="526"/>
    </location>
</feature>
<accession>A0A9P7EYH2</accession>
<feature type="region of interest" description="Disordered" evidence="1">
    <location>
        <begin position="40"/>
        <end position="113"/>
    </location>
</feature>
<evidence type="ECO:0000259" key="2">
    <source>
        <dbReference type="Pfam" id="PF20149"/>
    </source>
</evidence>
<proteinExistence type="predicted"/>
<keyword evidence="4" id="KW-1185">Reference proteome</keyword>
<feature type="region of interest" description="Disordered" evidence="1">
    <location>
        <begin position="282"/>
        <end position="301"/>
    </location>
</feature>
<organism evidence="3 4">
    <name type="scientific">Suillus discolor</name>
    <dbReference type="NCBI Taxonomy" id="1912936"/>
    <lineage>
        <taxon>Eukaryota</taxon>
        <taxon>Fungi</taxon>
        <taxon>Dikarya</taxon>
        <taxon>Basidiomycota</taxon>
        <taxon>Agaricomycotina</taxon>
        <taxon>Agaricomycetes</taxon>
        <taxon>Agaricomycetidae</taxon>
        <taxon>Boletales</taxon>
        <taxon>Suillineae</taxon>
        <taxon>Suillaceae</taxon>
        <taxon>Suillus</taxon>
    </lineage>
</organism>
<protein>
    <recommendedName>
        <fullName evidence="2">DUF6532 domain-containing protein</fullName>
    </recommendedName>
</protein>
<evidence type="ECO:0000313" key="3">
    <source>
        <dbReference type="EMBL" id="KAG2095264.1"/>
    </source>
</evidence>
<reference evidence="3" key="1">
    <citation type="journal article" date="2020" name="New Phytol.">
        <title>Comparative genomics reveals dynamic genome evolution in host specialist ectomycorrhizal fungi.</title>
        <authorList>
            <person name="Lofgren L.A."/>
            <person name="Nguyen N.H."/>
            <person name="Vilgalys R."/>
            <person name="Ruytinx J."/>
            <person name="Liao H.L."/>
            <person name="Branco S."/>
            <person name="Kuo A."/>
            <person name="LaButti K."/>
            <person name="Lipzen A."/>
            <person name="Andreopoulos W."/>
            <person name="Pangilinan J."/>
            <person name="Riley R."/>
            <person name="Hundley H."/>
            <person name="Na H."/>
            <person name="Barry K."/>
            <person name="Grigoriev I.V."/>
            <person name="Stajich J.E."/>
            <person name="Kennedy P.G."/>
        </authorList>
    </citation>
    <scope>NUCLEOTIDE SEQUENCE</scope>
    <source>
        <strain evidence="3">FC423</strain>
    </source>
</reference>
<feature type="region of interest" description="Disordered" evidence="1">
    <location>
        <begin position="209"/>
        <end position="238"/>
    </location>
</feature>
<dbReference type="OrthoDB" id="2662476at2759"/>
<evidence type="ECO:0000256" key="1">
    <source>
        <dbReference type="SAM" id="MobiDB-lite"/>
    </source>
</evidence>
<dbReference type="InterPro" id="IPR045341">
    <property type="entry name" value="DUF6532"/>
</dbReference>
<dbReference type="RefSeq" id="XP_041287779.1">
    <property type="nucleotide sequence ID" value="XM_041434166.1"/>
</dbReference>